<dbReference type="EMBL" id="MCGO01000016">
    <property type="protein sequence ID" value="ORY46418.1"/>
    <property type="molecule type" value="Genomic_DNA"/>
</dbReference>
<accession>A0A1Y2CHA0</accession>
<keyword evidence="4" id="KW-1185">Reference proteome</keyword>
<gene>
    <name evidence="3" type="ORF">BCR33DRAFT_849142</name>
</gene>
<dbReference type="AlphaFoldDB" id="A0A1Y2CHA0"/>
<evidence type="ECO:0000256" key="1">
    <source>
        <dbReference type="SAM" id="MobiDB-lite"/>
    </source>
</evidence>
<dbReference type="Proteomes" id="UP000193642">
    <property type="component" value="Unassembled WGS sequence"/>
</dbReference>
<evidence type="ECO:0000256" key="2">
    <source>
        <dbReference type="SAM" id="Phobius"/>
    </source>
</evidence>
<proteinExistence type="predicted"/>
<comment type="caution">
    <text evidence="3">The sequence shown here is derived from an EMBL/GenBank/DDBJ whole genome shotgun (WGS) entry which is preliminary data.</text>
</comment>
<feature type="compositionally biased region" description="Polar residues" evidence="1">
    <location>
        <begin position="1"/>
        <end position="12"/>
    </location>
</feature>
<keyword evidence="2" id="KW-0812">Transmembrane</keyword>
<evidence type="ECO:0000313" key="4">
    <source>
        <dbReference type="Proteomes" id="UP000193642"/>
    </source>
</evidence>
<feature type="region of interest" description="Disordered" evidence="1">
    <location>
        <begin position="1"/>
        <end position="64"/>
    </location>
</feature>
<feature type="compositionally biased region" description="Pro residues" evidence="1">
    <location>
        <begin position="33"/>
        <end position="49"/>
    </location>
</feature>
<protein>
    <submittedName>
        <fullName evidence="3">Uncharacterized protein</fullName>
    </submittedName>
</protein>
<organism evidence="3 4">
    <name type="scientific">Rhizoclosmatium globosum</name>
    <dbReference type="NCBI Taxonomy" id="329046"/>
    <lineage>
        <taxon>Eukaryota</taxon>
        <taxon>Fungi</taxon>
        <taxon>Fungi incertae sedis</taxon>
        <taxon>Chytridiomycota</taxon>
        <taxon>Chytridiomycota incertae sedis</taxon>
        <taxon>Chytridiomycetes</taxon>
        <taxon>Chytridiales</taxon>
        <taxon>Chytriomycetaceae</taxon>
        <taxon>Rhizoclosmatium</taxon>
    </lineage>
</organism>
<sequence length="157" mass="16661">MASTTATTNLSQPPFPLPGDGANSGAPHFGTAAPPPPGWPDEVPWPPGLEPTTATVETDASDPSVPATPLRIPFILGLVLGLLLVFLVALVYSCTGKCRRPKRTRRSVKEYAGSWVGSESGRVKERREIGNASDEFMLAVLNSGNRGHKDDGVDWSP</sequence>
<keyword evidence="2" id="KW-1133">Transmembrane helix</keyword>
<evidence type="ECO:0000313" key="3">
    <source>
        <dbReference type="EMBL" id="ORY46418.1"/>
    </source>
</evidence>
<keyword evidence="2" id="KW-0472">Membrane</keyword>
<reference evidence="3 4" key="1">
    <citation type="submission" date="2016-07" db="EMBL/GenBank/DDBJ databases">
        <title>Pervasive Adenine N6-methylation of Active Genes in Fungi.</title>
        <authorList>
            <consortium name="DOE Joint Genome Institute"/>
            <person name="Mondo S.J."/>
            <person name="Dannebaum R.O."/>
            <person name="Kuo R.C."/>
            <person name="Labutti K."/>
            <person name="Haridas S."/>
            <person name="Kuo A."/>
            <person name="Salamov A."/>
            <person name="Ahrendt S.R."/>
            <person name="Lipzen A."/>
            <person name="Sullivan W."/>
            <person name="Andreopoulos W.B."/>
            <person name="Clum A."/>
            <person name="Lindquist E."/>
            <person name="Daum C."/>
            <person name="Ramamoorthy G.K."/>
            <person name="Gryganskyi A."/>
            <person name="Culley D."/>
            <person name="Magnuson J.K."/>
            <person name="James T.Y."/>
            <person name="O'Malley M.A."/>
            <person name="Stajich J.E."/>
            <person name="Spatafora J.W."/>
            <person name="Visel A."/>
            <person name="Grigoriev I.V."/>
        </authorList>
    </citation>
    <scope>NUCLEOTIDE SEQUENCE [LARGE SCALE GENOMIC DNA]</scope>
    <source>
        <strain evidence="3 4">JEL800</strain>
    </source>
</reference>
<feature type="transmembrane region" description="Helical" evidence="2">
    <location>
        <begin position="72"/>
        <end position="95"/>
    </location>
</feature>
<name>A0A1Y2CHA0_9FUNG</name>